<evidence type="ECO:0008006" key="4">
    <source>
        <dbReference type="Google" id="ProtNLM"/>
    </source>
</evidence>
<proteinExistence type="predicted"/>
<evidence type="ECO:0000256" key="1">
    <source>
        <dbReference type="SAM" id="SignalP"/>
    </source>
</evidence>
<feature type="signal peptide" evidence="1">
    <location>
        <begin position="1"/>
        <end position="21"/>
    </location>
</feature>
<feature type="chain" id="PRO_5038001733" description="DUF11 domain-containing protein" evidence="1">
    <location>
        <begin position="22"/>
        <end position="151"/>
    </location>
</feature>
<keyword evidence="3" id="KW-1185">Reference proteome</keyword>
<dbReference type="AlphaFoldDB" id="A0A918KVY6"/>
<gene>
    <name evidence="2" type="ORF">GCM10008957_52290</name>
</gene>
<keyword evidence="1" id="KW-0732">Signal</keyword>
<reference evidence="2" key="2">
    <citation type="submission" date="2020-09" db="EMBL/GenBank/DDBJ databases">
        <authorList>
            <person name="Sun Q."/>
            <person name="Ohkuma M."/>
        </authorList>
    </citation>
    <scope>NUCLEOTIDE SEQUENCE</scope>
    <source>
        <strain evidence="2">JCM 31311</strain>
    </source>
</reference>
<name>A0A918KVY6_9DEIO</name>
<evidence type="ECO:0000313" key="3">
    <source>
        <dbReference type="Proteomes" id="UP000603865"/>
    </source>
</evidence>
<organism evidence="2 3">
    <name type="scientific">Deinococcus ruber</name>
    <dbReference type="NCBI Taxonomy" id="1848197"/>
    <lineage>
        <taxon>Bacteria</taxon>
        <taxon>Thermotogati</taxon>
        <taxon>Deinococcota</taxon>
        <taxon>Deinococci</taxon>
        <taxon>Deinococcales</taxon>
        <taxon>Deinococcaceae</taxon>
        <taxon>Deinococcus</taxon>
    </lineage>
</organism>
<sequence>MRTLKNIVLLSVLALSGSVFAATSTAVDYDHATLAVTASGTTAQNVSFTVPATAVTITSGYMRPSASYTISVPVSNTTDRKITVSAAPTVTGSGASLVTVSGGTALTDLAAGSDGSLTYTVTTSASASAADFAGKTVTITFDITATSTATN</sequence>
<dbReference type="Proteomes" id="UP000603865">
    <property type="component" value="Unassembled WGS sequence"/>
</dbReference>
<dbReference type="RefSeq" id="WP_189093474.1">
    <property type="nucleotide sequence ID" value="NZ_BMQL01000070.1"/>
</dbReference>
<evidence type="ECO:0000313" key="2">
    <source>
        <dbReference type="EMBL" id="GGR36012.1"/>
    </source>
</evidence>
<reference evidence="2" key="1">
    <citation type="journal article" date="2014" name="Int. J. Syst. Evol. Microbiol.">
        <title>Complete genome sequence of Corynebacterium casei LMG S-19264T (=DSM 44701T), isolated from a smear-ripened cheese.</title>
        <authorList>
            <consortium name="US DOE Joint Genome Institute (JGI-PGF)"/>
            <person name="Walter F."/>
            <person name="Albersmeier A."/>
            <person name="Kalinowski J."/>
            <person name="Ruckert C."/>
        </authorList>
    </citation>
    <scope>NUCLEOTIDE SEQUENCE</scope>
    <source>
        <strain evidence="2">JCM 31311</strain>
    </source>
</reference>
<accession>A0A918KVY6</accession>
<comment type="caution">
    <text evidence="2">The sequence shown here is derived from an EMBL/GenBank/DDBJ whole genome shotgun (WGS) entry which is preliminary data.</text>
</comment>
<protein>
    <recommendedName>
        <fullName evidence="4">DUF11 domain-containing protein</fullName>
    </recommendedName>
</protein>
<dbReference type="EMBL" id="BMQL01000070">
    <property type="protein sequence ID" value="GGR36012.1"/>
    <property type="molecule type" value="Genomic_DNA"/>
</dbReference>